<feature type="chain" id="PRO_5041784446" description="Protein disulfide-isomerase" evidence="15">
    <location>
        <begin position="19"/>
        <end position="493"/>
    </location>
</feature>
<evidence type="ECO:0000256" key="6">
    <source>
        <dbReference type="ARBA" id="ARBA00022729"/>
    </source>
</evidence>
<accession>A0AAD7VU19</accession>
<dbReference type="PROSITE" id="PS51352">
    <property type="entry name" value="THIOREDOXIN_2"/>
    <property type="match status" value="2"/>
</dbReference>
<keyword evidence="18" id="KW-1185">Reference proteome</keyword>
<name>A0AAD7VU19_9ASCO</name>
<dbReference type="CDD" id="cd02995">
    <property type="entry name" value="PDI_a_PDI_a'_C"/>
    <property type="match status" value="1"/>
</dbReference>
<dbReference type="GO" id="GO:0005788">
    <property type="term" value="C:endoplasmic reticulum lumen"/>
    <property type="evidence" value="ECO:0007669"/>
    <property type="project" value="UniProtKB-SubCell"/>
</dbReference>
<dbReference type="CDD" id="cd02981">
    <property type="entry name" value="PDI_b_family"/>
    <property type="match status" value="1"/>
</dbReference>
<dbReference type="Proteomes" id="UP001217417">
    <property type="component" value="Unassembled WGS sequence"/>
</dbReference>
<dbReference type="GO" id="GO:0006457">
    <property type="term" value="P:protein folding"/>
    <property type="evidence" value="ECO:0007669"/>
    <property type="project" value="TreeGrafter"/>
</dbReference>
<dbReference type="NCBIfam" id="TIGR01130">
    <property type="entry name" value="ER_PDI_fam"/>
    <property type="match status" value="1"/>
</dbReference>
<evidence type="ECO:0000256" key="9">
    <source>
        <dbReference type="ARBA" id="ARBA00023157"/>
    </source>
</evidence>
<dbReference type="InterPro" id="IPR013766">
    <property type="entry name" value="Thioredoxin_domain"/>
</dbReference>
<feature type="disulfide bond" description="Redox-active" evidence="13">
    <location>
        <begin position="382"/>
        <end position="385"/>
    </location>
</feature>
<keyword evidence="6 15" id="KW-0732">Signal</keyword>
<dbReference type="InterPro" id="IPR017937">
    <property type="entry name" value="Thioredoxin_CS"/>
</dbReference>
<comment type="function">
    <text evidence="2">Participates in the folding of proteins containing disulfide bonds, may be involved in glycosylation, prolyl hydroxylation and triglyceride transfer.</text>
</comment>
<dbReference type="FunFam" id="3.40.30.10:FF:000185">
    <property type="entry name" value="Protein disulfide-isomerase"/>
    <property type="match status" value="1"/>
</dbReference>
<evidence type="ECO:0000256" key="10">
    <source>
        <dbReference type="ARBA" id="ARBA00023235"/>
    </source>
</evidence>
<dbReference type="EMBL" id="JARPMG010000003">
    <property type="protein sequence ID" value="KAJ8102068.1"/>
    <property type="molecule type" value="Genomic_DNA"/>
</dbReference>
<dbReference type="CDD" id="cd02961">
    <property type="entry name" value="PDI_a_family"/>
    <property type="match status" value="1"/>
</dbReference>
<dbReference type="InterPro" id="IPR005792">
    <property type="entry name" value="Prot_disulphide_isomerase"/>
</dbReference>
<dbReference type="GO" id="GO:0003756">
    <property type="term" value="F:protein disulfide isomerase activity"/>
    <property type="evidence" value="ECO:0007669"/>
    <property type="project" value="UniProtKB-EC"/>
</dbReference>
<dbReference type="Pfam" id="PF13848">
    <property type="entry name" value="Thioredoxin_6"/>
    <property type="match status" value="1"/>
</dbReference>
<evidence type="ECO:0000256" key="14">
    <source>
        <dbReference type="RuleBase" id="RU004208"/>
    </source>
</evidence>
<organism evidence="17 18">
    <name type="scientific">Lipomyces tetrasporus</name>
    <dbReference type="NCBI Taxonomy" id="54092"/>
    <lineage>
        <taxon>Eukaryota</taxon>
        <taxon>Fungi</taxon>
        <taxon>Dikarya</taxon>
        <taxon>Ascomycota</taxon>
        <taxon>Saccharomycotina</taxon>
        <taxon>Lipomycetes</taxon>
        <taxon>Lipomycetales</taxon>
        <taxon>Lipomycetaceae</taxon>
        <taxon>Lipomyces</taxon>
    </lineage>
</organism>
<feature type="domain" description="Thioredoxin" evidence="16">
    <location>
        <begin position="3"/>
        <end position="128"/>
    </location>
</feature>
<dbReference type="GO" id="GO:0034976">
    <property type="term" value="P:response to endoplasmic reticulum stress"/>
    <property type="evidence" value="ECO:0007669"/>
    <property type="project" value="TreeGrafter"/>
</dbReference>
<dbReference type="Gene3D" id="3.40.30.10">
    <property type="entry name" value="Glutaredoxin"/>
    <property type="match status" value="4"/>
</dbReference>
<evidence type="ECO:0000259" key="16">
    <source>
        <dbReference type="PROSITE" id="PS51352"/>
    </source>
</evidence>
<dbReference type="AlphaFoldDB" id="A0AAD7VU19"/>
<dbReference type="PRINTS" id="PR00421">
    <property type="entry name" value="THIOREDOXIN"/>
</dbReference>
<dbReference type="PANTHER" id="PTHR18929:SF132">
    <property type="entry name" value="PROTEIN DISULFIDE-ISOMERASE A3"/>
    <property type="match status" value="1"/>
</dbReference>
<dbReference type="Pfam" id="PF00085">
    <property type="entry name" value="Thioredoxin"/>
    <property type="match status" value="2"/>
</dbReference>
<dbReference type="InterPro" id="IPR005788">
    <property type="entry name" value="PDI_thioredoxin-like_dom"/>
</dbReference>
<proteinExistence type="inferred from homology"/>
<evidence type="ECO:0000256" key="4">
    <source>
        <dbReference type="ARBA" id="ARBA00006347"/>
    </source>
</evidence>
<keyword evidence="8" id="KW-0256">Endoplasmic reticulum</keyword>
<evidence type="ECO:0000256" key="11">
    <source>
        <dbReference type="ARBA" id="ARBA00023284"/>
    </source>
</evidence>
<evidence type="ECO:0000256" key="12">
    <source>
        <dbReference type="ARBA" id="ARBA00039846"/>
    </source>
</evidence>
<dbReference type="GeneID" id="80886690"/>
<dbReference type="SUPFAM" id="SSF52833">
    <property type="entry name" value="Thioredoxin-like"/>
    <property type="match status" value="4"/>
</dbReference>
<dbReference type="NCBIfam" id="TIGR01126">
    <property type="entry name" value="pdi_dom"/>
    <property type="match status" value="1"/>
</dbReference>
<keyword evidence="9 13" id="KW-1015">Disulfide bond</keyword>
<sequence>MKVSLISTILAAASIAVASDVVSLTKDNFESFIAEHPLILAEFFAPWCGHCKALAPEYEQAATALKEKHKDIALAKIDCTAENELCNNQGIEGFPTLKVFRGLDLVSPYTGQRKADAIVSYMVKQSLPAVSSLDKDTLENFKTADEVVLVGYFSDNASNQTFTKVADRLRDSYLFGATADEKLAAAEGVAAPAVVMYKSFDDSKLVFSGDFTVDGIVNFAKVEAMPLLGEVGPATYTAYIESGNPLAYLFIDKPEDKEKFTEILLPLARKYRGVINIATIDANLYGQHAENVNLKQEWPAFAIQEIATNYKYAYDQAKEITKESLTEFLGLFDSGDLSPTIKSQPAPETQEGPVYVVTANTYDEIVLDEDKDVLIEFYATWCGHCKNLAPKYEELASIFWNDEELKSKVVIAKVDTPNNDVPDDVRGFPTIKLYPAGDKANPIEYQGDRTVKSLADFVRDHGKYGIDGWAVAEKKTAESILEFEEDTAEHDEL</sequence>
<dbReference type="CDD" id="cd02982">
    <property type="entry name" value="PDI_b'_family"/>
    <property type="match status" value="1"/>
</dbReference>
<keyword evidence="10 15" id="KW-0413">Isomerase</keyword>
<evidence type="ECO:0000256" key="13">
    <source>
        <dbReference type="PIRSR" id="PIRSR605792-51"/>
    </source>
</evidence>
<comment type="catalytic activity">
    <reaction evidence="1 15">
        <text>Catalyzes the rearrangement of -S-S- bonds in proteins.</text>
        <dbReference type="EC" id="5.3.4.1"/>
    </reaction>
</comment>
<feature type="signal peptide" evidence="15">
    <location>
        <begin position="1"/>
        <end position="18"/>
    </location>
</feature>
<dbReference type="FunFam" id="3.40.30.10:FF:000017">
    <property type="entry name" value="Protein disulfide-isomerase A4"/>
    <property type="match status" value="1"/>
</dbReference>
<evidence type="ECO:0000313" key="18">
    <source>
        <dbReference type="Proteomes" id="UP001217417"/>
    </source>
</evidence>
<dbReference type="InterPro" id="IPR036249">
    <property type="entry name" value="Thioredoxin-like_sf"/>
</dbReference>
<comment type="subcellular location">
    <subcellularLocation>
        <location evidence="3">Endoplasmic reticulum lumen</location>
    </subcellularLocation>
</comment>
<feature type="disulfide bond" description="Redox-active" evidence="13">
    <location>
        <begin position="48"/>
        <end position="51"/>
    </location>
</feature>
<feature type="domain" description="Thioredoxin" evidence="16">
    <location>
        <begin position="332"/>
        <end position="463"/>
    </location>
</feature>
<comment type="similarity">
    <text evidence="4 14">Belongs to the protein disulfide isomerase family.</text>
</comment>
<keyword evidence="11 13" id="KW-0676">Redox-active center</keyword>
<keyword evidence="7" id="KW-0677">Repeat</keyword>
<dbReference type="RefSeq" id="XP_056045518.1">
    <property type="nucleotide sequence ID" value="XM_056191524.1"/>
</dbReference>
<evidence type="ECO:0000256" key="1">
    <source>
        <dbReference type="ARBA" id="ARBA00001182"/>
    </source>
</evidence>
<evidence type="ECO:0000256" key="8">
    <source>
        <dbReference type="ARBA" id="ARBA00022824"/>
    </source>
</evidence>
<dbReference type="PANTHER" id="PTHR18929">
    <property type="entry name" value="PROTEIN DISULFIDE ISOMERASE"/>
    <property type="match status" value="1"/>
</dbReference>
<protein>
    <recommendedName>
        <fullName evidence="12 15">Protein disulfide-isomerase</fullName>
        <ecNumber evidence="5 15">5.3.4.1</ecNumber>
    </recommendedName>
</protein>
<evidence type="ECO:0000256" key="7">
    <source>
        <dbReference type="ARBA" id="ARBA00022737"/>
    </source>
</evidence>
<dbReference type="PROSITE" id="PS00194">
    <property type="entry name" value="THIOREDOXIN_1"/>
    <property type="match status" value="2"/>
</dbReference>
<evidence type="ECO:0000256" key="2">
    <source>
        <dbReference type="ARBA" id="ARBA00002692"/>
    </source>
</evidence>
<dbReference type="EC" id="5.3.4.1" evidence="5 15"/>
<evidence type="ECO:0000256" key="3">
    <source>
        <dbReference type="ARBA" id="ARBA00004319"/>
    </source>
</evidence>
<gene>
    <name evidence="17" type="ORF">POJ06DRAFT_76406</name>
</gene>
<dbReference type="FunFam" id="3.40.30.10:FF:000154">
    <property type="entry name" value="Protein disulfide-isomerase"/>
    <property type="match status" value="1"/>
</dbReference>
<evidence type="ECO:0000256" key="5">
    <source>
        <dbReference type="ARBA" id="ARBA00012723"/>
    </source>
</evidence>
<evidence type="ECO:0000313" key="17">
    <source>
        <dbReference type="EMBL" id="KAJ8102068.1"/>
    </source>
</evidence>
<evidence type="ECO:0000256" key="15">
    <source>
        <dbReference type="RuleBase" id="RU361130"/>
    </source>
</evidence>
<comment type="caution">
    <text evidence="17">The sequence shown here is derived from an EMBL/GenBank/DDBJ whole genome shotgun (WGS) entry which is preliminary data.</text>
</comment>
<reference evidence="17" key="1">
    <citation type="submission" date="2023-03" db="EMBL/GenBank/DDBJ databases">
        <title>Near-Complete genome sequence of Lipomyces tetrasporous NRRL Y-64009, an oleaginous yeast capable of growing on lignocellulosic hydrolysates.</title>
        <authorList>
            <consortium name="Lawrence Berkeley National Laboratory"/>
            <person name="Jagtap S.S."/>
            <person name="Liu J.-J."/>
            <person name="Walukiewicz H.E."/>
            <person name="Pangilinan J."/>
            <person name="Lipzen A."/>
            <person name="Ahrendt S."/>
            <person name="Koriabine M."/>
            <person name="Cobaugh K."/>
            <person name="Salamov A."/>
            <person name="Yoshinaga Y."/>
            <person name="Ng V."/>
            <person name="Daum C."/>
            <person name="Grigoriev I.V."/>
            <person name="Slininger P.J."/>
            <person name="Dien B.S."/>
            <person name="Jin Y.-S."/>
            <person name="Rao C.V."/>
        </authorList>
    </citation>
    <scope>NUCLEOTIDE SEQUENCE</scope>
    <source>
        <strain evidence="17">NRRL Y-64009</strain>
    </source>
</reference>